<organism evidence="1 2">
    <name type="scientific">Coregonus suidteri</name>
    <dbReference type="NCBI Taxonomy" id="861788"/>
    <lineage>
        <taxon>Eukaryota</taxon>
        <taxon>Metazoa</taxon>
        <taxon>Chordata</taxon>
        <taxon>Craniata</taxon>
        <taxon>Vertebrata</taxon>
        <taxon>Euteleostomi</taxon>
        <taxon>Actinopterygii</taxon>
        <taxon>Neopterygii</taxon>
        <taxon>Teleostei</taxon>
        <taxon>Protacanthopterygii</taxon>
        <taxon>Salmoniformes</taxon>
        <taxon>Salmonidae</taxon>
        <taxon>Coregoninae</taxon>
        <taxon>Coregonus</taxon>
    </lineage>
</organism>
<dbReference type="EMBL" id="JAGTTL010000012">
    <property type="protein sequence ID" value="KAK6314734.1"/>
    <property type="molecule type" value="Genomic_DNA"/>
</dbReference>
<protein>
    <submittedName>
        <fullName evidence="1">Uncharacterized protein</fullName>
    </submittedName>
</protein>
<keyword evidence="2" id="KW-1185">Reference proteome</keyword>
<dbReference type="AlphaFoldDB" id="A0AAN8QSD9"/>
<dbReference type="Proteomes" id="UP001356427">
    <property type="component" value="Unassembled WGS sequence"/>
</dbReference>
<comment type="caution">
    <text evidence="1">The sequence shown here is derived from an EMBL/GenBank/DDBJ whole genome shotgun (WGS) entry which is preliminary data.</text>
</comment>
<sequence length="94" mass="10089">MPHDIASIISAAPSDLEECGQSVSDPEHLKILLQHQNLQNKIQFVPVTSSVGECVLSSLSFRLACGMPSMEPDFDKPPESLEAALSAMNPGLLQ</sequence>
<gene>
    <name evidence="1" type="ORF">J4Q44_G00142630</name>
</gene>
<evidence type="ECO:0000313" key="2">
    <source>
        <dbReference type="Proteomes" id="UP001356427"/>
    </source>
</evidence>
<proteinExistence type="predicted"/>
<reference evidence="1 2" key="1">
    <citation type="submission" date="2021-04" db="EMBL/GenBank/DDBJ databases">
        <authorList>
            <person name="De Guttry C."/>
            <person name="Zahm M."/>
            <person name="Klopp C."/>
            <person name="Cabau C."/>
            <person name="Louis A."/>
            <person name="Berthelot C."/>
            <person name="Parey E."/>
            <person name="Roest Crollius H."/>
            <person name="Montfort J."/>
            <person name="Robinson-Rechavi M."/>
            <person name="Bucao C."/>
            <person name="Bouchez O."/>
            <person name="Gislard M."/>
            <person name="Lluch J."/>
            <person name="Milhes M."/>
            <person name="Lampietro C."/>
            <person name="Lopez Roques C."/>
            <person name="Donnadieu C."/>
            <person name="Braasch I."/>
            <person name="Desvignes T."/>
            <person name="Postlethwait J."/>
            <person name="Bobe J."/>
            <person name="Wedekind C."/>
            <person name="Guiguen Y."/>
        </authorList>
    </citation>
    <scope>NUCLEOTIDE SEQUENCE [LARGE SCALE GENOMIC DNA]</scope>
    <source>
        <strain evidence="1">Cs_M1</strain>
        <tissue evidence="1">Blood</tissue>
    </source>
</reference>
<accession>A0AAN8QSD9</accession>
<evidence type="ECO:0000313" key="1">
    <source>
        <dbReference type="EMBL" id="KAK6314734.1"/>
    </source>
</evidence>
<name>A0AAN8QSD9_9TELE</name>